<dbReference type="InterPro" id="IPR017930">
    <property type="entry name" value="Myb_dom"/>
</dbReference>
<dbReference type="InterPro" id="IPR001005">
    <property type="entry name" value="SANT/Myb"/>
</dbReference>
<dbReference type="SUPFAM" id="SSF46689">
    <property type="entry name" value="Homeodomain-like"/>
    <property type="match status" value="2"/>
</dbReference>
<dbReference type="AlphaFoldDB" id="A0A7S0Z9D9"/>
<feature type="compositionally biased region" description="Low complexity" evidence="1">
    <location>
        <begin position="1"/>
        <end position="16"/>
    </location>
</feature>
<dbReference type="Pfam" id="PF13921">
    <property type="entry name" value="Myb_DNA-bind_6"/>
    <property type="match status" value="1"/>
</dbReference>
<dbReference type="CDD" id="cd00167">
    <property type="entry name" value="SANT"/>
    <property type="match status" value="2"/>
</dbReference>
<proteinExistence type="predicted"/>
<evidence type="ECO:0000256" key="1">
    <source>
        <dbReference type="SAM" id="MobiDB-lite"/>
    </source>
</evidence>
<dbReference type="PANTHER" id="PTHR47430">
    <property type="entry name" value="GB|AAC33480.1"/>
    <property type="match status" value="1"/>
</dbReference>
<dbReference type="EMBL" id="HBFO01008303">
    <property type="protein sequence ID" value="CAD8814771.1"/>
    <property type="molecule type" value="Transcribed_RNA"/>
</dbReference>
<evidence type="ECO:0000313" key="4">
    <source>
        <dbReference type="EMBL" id="CAD8814771.1"/>
    </source>
</evidence>
<accession>A0A7S0Z9D9</accession>
<dbReference type="Pfam" id="PF00249">
    <property type="entry name" value="Myb_DNA-binding"/>
    <property type="match status" value="1"/>
</dbReference>
<feature type="domain" description="Myb-like" evidence="2">
    <location>
        <begin position="184"/>
        <end position="230"/>
    </location>
</feature>
<feature type="domain" description="HTH myb-type" evidence="3">
    <location>
        <begin position="184"/>
        <end position="237"/>
    </location>
</feature>
<dbReference type="PANTHER" id="PTHR47430:SF4">
    <property type="entry name" value="GB|AAC33480.1"/>
    <property type="match status" value="1"/>
</dbReference>
<feature type="compositionally biased region" description="Basic and acidic residues" evidence="1">
    <location>
        <begin position="69"/>
        <end position="79"/>
    </location>
</feature>
<dbReference type="PROSITE" id="PS51294">
    <property type="entry name" value="HTH_MYB"/>
    <property type="match status" value="1"/>
</dbReference>
<feature type="region of interest" description="Disordered" evidence="1">
    <location>
        <begin position="1"/>
        <end position="100"/>
    </location>
</feature>
<sequence>MGREPSTARARATEAASKSRKRIAPESESSGLATVQPLGEKISEAMDASAQSQGRRELESSAPSASEAARGEDKRREGPKTPSESDGNEGTEWDVKFPNQRFGPWSTEEVTVMKASIKRWASEHGLLEEFNKGDYEFLFNRRKKQGGRGARLPRSERRAFIEVAQGMQTRNAKQIYGWILRNMDKKGATGKWSKEETEALLKHQERLGKQWSKISELIGRPASACRDKWRLAKGGDKRKSGRWSVEETEKMVALVQEFFKQRGDAPGSGPGEGNEHLPLLDNINWVTISEKLGTRNEQACLQRWYQIAPPMISAGQWAAGEDEIMVKNIIRQKPRTADDVNWSELVAGRTLGQILRRWKLLTQKVRDYINTPFCESVLQVATSLELPDLVARAERLLASTVSSA</sequence>
<gene>
    <name evidence="4" type="ORF">OMED0930_LOCUS5888</name>
</gene>
<dbReference type="Gene3D" id="1.10.10.60">
    <property type="entry name" value="Homeodomain-like"/>
    <property type="match status" value="2"/>
</dbReference>
<name>A0A7S0Z9D9_9CHLO</name>
<dbReference type="SMART" id="SM00717">
    <property type="entry name" value="SANT"/>
    <property type="match status" value="3"/>
</dbReference>
<evidence type="ECO:0000259" key="2">
    <source>
        <dbReference type="PROSITE" id="PS50090"/>
    </source>
</evidence>
<dbReference type="InterPro" id="IPR009057">
    <property type="entry name" value="Homeodomain-like_sf"/>
</dbReference>
<protein>
    <submittedName>
        <fullName evidence="4">Uncharacterized protein</fullName>
    </submittedName>
</protein>
<organism evidence="4">
    <name type="scientific">Ostreococcus mediterraneus</name>
    <dbReference type="NCBI Taxonomy" id="1486918"/>
    <lineage>
        <taxon>Eukaryota</taxon>
        <taxon>Viridiplantae</taxon>
        <taxon>Chlorophyta</taxon>
        <taxon>Mamiellophyceae</taxon>
        <taxon>Mamiellales</taxon>
        <taxon>Bathycoccaceae</taxon>
        <taxon>Ostreococcus</taxon>
    </lineage>
</organism>
<evidence type="ECO:0000259" key="3">
    <source>
        <dbReference type="PROSITE" id="PS51294"/>
    </source>
</evidence>
<feature type="domain" description="Myb-like" evidence="2">
    <location>
        <begin position="235"/>
        <end position="308"/>
    </location>
</feature>
<dbReference type="PROSITE" id="PS50090">
    <property type="entry name" value="MYB_LIKE"/>
    <property type="match status" value="2"/>
</dbReference>
<reference evidence="4" key="1">
    <citation type="submission" date="2021-01" db="EMBL/GenBank/DDBJ databases">
        <authorList>
            <person name="Corre E."/>
            <person name="Pelletier E."/>
            <person name="Niang G."/>
            <person name="Scheremetjew M."/>
            <person name="Finn R."/>
            <person name="Kale V."/>
            <person name="Holt S."/>
            <person name="Cochrane G."/>
            <person name="Meng A."/>
            <person name="Brown T."/>
            <person name="Cohen L."/>
        </authorList>
    </citation>
    <scope>NUCLEOTIDE SEQUENCE</scope>
    <source>
        <strain evidence="4">Clade-D-RCC1621</strain>
    </source>
</reference>